<gene>
    <name evidence="2" type="ORF">V5799_011658</name>
</gene>
<feature type="region of interest" description="Disordered" evidence="1">
    <location>
        <begin position="102"/>
        <end position="123"/>
    </location>
</feature>
<evidence type="ECO:0000256" key="1">
    <source>
        <dbReference type="SAM" id="MobiDB-lite"/>
    </source>
</evidence>
<dbReference type="Proteomes" id="UP001321473">
    <property type="component" value="Unassembled WGS sequence"/>
</dbReference>
<protein>
    <submittedName>
        <fullName evidence="2">Uncharacterized protein</fullName>
    </submittedName>
</protein>
<evidence type="ECO:0000313" key="2">
    <source>
        <dbReference type="EMBL" id="KAK8773808.1"/>
    </source>
</evidence>
<organism evidence="2 3">
    <name type="scientific">Amblyomma americanum</name>
    <name type="common">Lone star tick</name>
    <dbReference type="NCBI Taxonomy" id="6943"/>
    <lineage>
        <taxon>Eukaryota</taxon>
        <taxon>Metazoa</taxon>
        <taxon>Ecdysozoa</taxon>
        <taxon>Arthropoda</taxon>
        <taxon>Chelicerata</taxon>
        <taxon>Arachnida</taxon>
        <taxon>Acari</taxon>
        <taxon>Parasitiformes</taxon>
        <taxon>Ixodida</taxon>
        <taxon>Ixodoidea</taxon>
        <taxon>Ixodidae</taxon>
        <taxon>Amblyomminae</taxon>
        <taxon>Amblyomma</taxon>
    </lineage>
</organism>
<comment type="caution">
    <text evidence="2">The sequence shown here is derived from an EMBL/GenBank/DDBJ whole genome shotgun (WGS) entry which is preliminary data.</text>
</comment>
<name>A0AAQ4EGM9_AMBAM</name>
<proteinExistence type="predicted"/>
<sequence>MNRDPHGAPPETDENIINSTSSACCLVIEHSHRFRPANKSRRVFSKRNDLRAPSLTAKGTSQDIFKTCLPFSFDTADCCSSKTRHLFLKKLPEVTILEKKNSGDKYFSQRRPKRRPMPDLYSV</sequence>
<evidence type="ECO:0000313" key="3">
    <source>
        <dbReference type="Proteomes" id="UP001321473"/>
    </source>
</evidence>
<accession>A0AAQ4EGM9</accession>
<keyword evidence="3" id="KW-1185">Reference proteome</keyword>
<dbReference type="EMBL" id="JARKHS020016323">
    <property type="protein sequence ID" value="KAK8773808.1"/>
    <property type="molecule type" value="Genomic_DNA"/>
</dbReference>
<reference evidence="2 3" key="1">
    <citation type="journal article" date="2023" name="Arcadia Sci">
        <title>De novo assembly of a long-read Amblyomma americanum tick genome.</title>
        <authorList>
            <person name="Chou S."/>
            <person name="Poskanzer K.E."/>
            <person name="Rollins M."/>
            <person name="Thuy-Boun P.S."/>
        </authorList>
    </citation>
    <scope>NUCLEOTIDE SEQUENCE [LARGE SCALE GENOMIC DNA]</scope>
    <source>
        <strain evidence="2">F_SG_1</strain>
        <tissue evidence="2">Salivary glands</tissue>
    </source>
</reference>
<dbReference type="AlphaFoldDB" id="A0AAQ4EGM9"/>